<dbReference type="Pfam" id="PF25150">
    <property type="entry name" value="TPR_Trm732"/>
    <property type="match status" value="1"/>
</dbReference>
<dbReference type="GO" id="GO:0006506">
    <property type="term" value="P:GPI anchor biosynthetic process"/>
    <property type="evidence" value="ECO:0007669"/>
    <property type="project" value="UniProtKB-KW"/>
</dbReference>
<dbReference type="Pfam" id="PF25151">
    <property type="entry name" value="TPR_Trm732_C"/>
    <property type="match status" value="1"/>
</dbReference>
<evidence type="ECO:0000259" key="11">
    <source>
        <dbReference type="Pfam" id="PF10350"/>
    </source>
</evidence>
<gene>
    <name evidence="14" type="primary">SPT14</name>
    <name evidence="14" type="ORF">MNAN1_001490</name>
</gene>
<dbReference type="InterPro" id="IPR016024">
    <property type="entry name" value="ARM-type_fold"/>
</dbReference>
<evidence type="ECO:0000259" key="10">
    <source>
        <dbReference type="Pfam" id="PF08288"/>
    </source>
</evidence>
<name>A0AAF0EQS7_9BASI</name>
<dbReference type="Proteomes" id="UP001213623">
    <property type="component" value="Chromosome 2"/>
</dbReference>
<evidence type="ECO:0000313" key="14">
    <source>
        <dbReference type="EMBL" id="WFD26507.1"/>
    </source>
</evidence>
<evidence type="ECO:0000256" key="4">
    <source>
        <dbReference type="ARBA" id="ARBA00022502"/>
    </source>
</evidence>
<evidence type="ECO:0000256" key="8">
    <source>
        <dbReference type="ARBA" id="ARBA00068617"/>
    </source>
</evidence>
<evidence type="ECO:0000256" key="1">
    <source>
        <dbReference type="ARBA" id="ARBA00003265"/>
    </source>
</evidence>
<dbReference type="Gene3D" id="3.40.50.2000">
    <property type="entry name" value="Glycogen Phosphorylase B"/>
    <property type="match status" value="2"/>
</dbReference>
<dbReference type="InterPro" id="IPR056842">
    <property type="entry name" value="THADA-like_TPR_C"/>
</dbReference>
<keyword evidence="5 14" id="KW-0328">Glycosyltransferase</keyword>
<evidence type="ECO:0000256" key="5">
    <source>
        <dbReference type="ARBA" id="ARBA00022676"/>
    </source>
</evidence>
<comment type="function">
    <text evidence="1">Catalytic subunit in the complex catalyzing the transfer of N-acetylglucosamine from UDP-N-acetylglucosamine to phosphatidylinositol, the first step of GPI biosynthesis.</text>
</comment>
<dbReference type="InterPro" id="IPR019442">
    <property type="entry name" value="THADA/TRM732_DUF2428"/>
</dbReference>
<dbReference type="PANTHER" id="PTHR45871">
    <property type="entry name" value="N-ACETYLGLUCOSAMINYL-PHOSPHATIDYLINOSITOL BIOSYNTHETIC PROTEIN"/>
    <property type="match status" value="1"/>
</dbReference>
<dbReference type="Pfam" id="PF08288">
    <property type="entry name" value="PIGA"/>
    <property type="match status" value="1"/>
</dbReference>
<proteinExistence type="predicted"/>
<evidence type="ECO:0000259" key="13">
    <source>
        <dbReference type="Pfam" id="PF25151"/>
    </source>
</evidence>
<dbReference type="EC" id="2.4.1.198" evidence="3"/>
<dbReference type="SUPFAM" id="SSF53756">
    <property type="entry name" value="UDP-Glycosyltransferase/glycogen phosphorylase"/>
    <property type="match status" value="1"/>
</dbReference>
<evidence type="ECO:0000313" key="15">
    <source>
        <dbReference type="Proteomes" id="UP001213623"/>
    </source>
</evidence>
<dbReference type="FunFam" id="3.40.50.2000:FF:000026">
    <property type="entry name" value="Phosphatidylinositol N-acetylglucosaminyltransferase subunit A"/>
    <property type="match status" value="1"/>
</dbReference>
<feature type="domain" description="DUF2428" evidence="11">
    <location>
        <begin position="589"/>
        <end position="820"/>
    </location>
</feature>
<feature type="domain" description="PIGA GPI anchor biosynthesis" evidence="10">
    <location>
        <begin position="1422"/>
        <end position="1512"/>
    </location>
</feature>
<sequence>MRSAAAAALADVQTRIAACKDVAEWTETLRTALDLLQTPHDLDGAHVGSTLSFGIDALRAWAEQAKHAVPSLRDASALWNDDLWDVVAHRVHAALETMSPAAANRLGTVVDHLLHVWDTAGTRPPRWAHTLQHAGDGGRVSSLIVQDVLLAHYGIDVLDQAPLDWFVRLLDDVRGGRGQVRRRTHLALTFVRVVPAGVRWLDTLATSLAQADERASEYLVAHVVQPLLEHTPSLLPKLVDALDSCGNARAVLAVLLVAKRRGLCTIEAPADGRVSVPRRVLETCLASASPRLHVAALALCVEAASPARPLEPAEAHGVRRFLATSLSLPSAVARQDTLAYLVKLLVRLRTSAKNGSSDELEKDVYASAVQAIHPGAPYARTVLGVSLLLVLVEASARTRAPEAVYADSALQEAVRALHKAQQTFPAAPLAMPHPTMPVVQRLMHLAAESTYDDIRSTAALVLVRLAEDDACMLHDPAFLIPHVVQPSVERLGASKEAEAHAAVQLLRLYHRVAPPSCHAAILACVAPTPVPPTGDWTADLLTAHLARVQAQLDASPSLVLASHAGVHGALAALTYLAGAAPHVDREPLRALVERVWALVAPVLCAAAPEGADDVSEWERALAATHSAPDDVDAKALPGPQRVLSFAWRAIKEAAALHTVYAKSAPPDALAAANELFQTWLLQIRHRGAFSTVYPEYHALARALVAAPTTSALPGTWLHTLLDRVDAHAEGFSTTRRSAGLGYAVLALLSAQPPAARTAATERVVARLVRMGRNAAPMRCIHGLNMLRVLVMDSIMASAMRLHLGDALSLAVTSFSSTHWSVRNAATMLFAAISTRHFGVRAFQGAAHHGPWLDPLLEASPSLRPALLDTLVASAAHVGAADLAELGHGSALYAVLLLLSRTQPQAWPNVDVLLAPLEQCTHSANAAVRDLAATCVARLVPVDQRDAWVERLLREATPRDQNALAGTLAVVHALASPVYAPAVRARADLLQGHACPFTLAAYIQVAEACGALDAVRPFVVRLLHEWDAQRERDPFLVWLLPPVLAAAWAQRLPVPRTLLRSDADMQTALVQFLDRAPSLEAALAAVEWPLPSTHDDLVALVLDAASPLDARQIAARLVQRLACPLDAQADALLALLLATEHRGLSEALVPLVGRVCTPDRYDACVRIWDVCSQPEASVAARLGVAQSLETVPCTDARLVVILLRLLQDDDAHVREAACALCPAPSPTPGTGYASVDALPRGPPACVEWVWRTAKGPAFHAHVWRLLTPVPPAQRGAEALFSSEAANQYEDAALDVLRAYDACQQGHVPLPPDLAARAAAVQLTGPVPTAPGAYLAALQEALLVRLAEQAGVGEARPDVNERLEALVVSLPPPPLASESPPVPPLRVALISDFFFPNVGGVEGHMYMVGQELLRRGHKVIVVTHAYEPDRAGVRYLPGGMKVYYVSYGVLVRQDTLPNYFALMPVLRSILVRERIELVHAHQALSSMAHEGLFHAKCLGIKTVFTDHSLFGFADVSSILTNKLLRFALADVDHVVCVSHTGRENTVLRAALDPCDVSTIPNAVDARHLYPQSEPVPVGEDVCIVVLSRLMYRKGIDLLLQTIPTLCARDAHLRFVIGGDGPKYVEIEQMREQYLLQDRVELVGAVRQREVRAHLTRGHIFLNTSLTEAFGTSIIEATCAGLYVVTTCVGGIPELLPPSMMRLAEPRADALVEATLEALAHVRAKRHDPAQQHRRVAGMYAWSDTAARLERVYAQVLSRPSRTAAERLRRYKAVGGPLGGPLICMVVALQMMLAAVLEWLLPRDQIECVD</sequence>
<accession>A0AAF0EQS7</accession>
<dbReference type="PANTHER" id="PTHR45871:SF1">
    <property type="entry name" value="PHOSPHATIDYLINOSITOL N-ACETYLGLUCOSAMINYLTRANSFERASE SUBUNIT A"/>
    <property type="match status" value="1"/>
</dbReference>
<evidence type="ECO:0000259" key="12">
    <source>
        <dbReference type="Pfam" id="PF25150"/>
    </source>
</evidence>
<keyword evidence="4" id="KW-0337">GPI-anchor biosynthesis</keyword>
<dbReference type="SUPFAM" id="SSF48371">
    <property type="entry name" value="ARM repeat"/>
    <property type="match status" value="1"/>
</dbReference>
<evidence type="ECO:0000256" key="2">
    <source>
        <dbReference type="ARBA" id="ARBA00004687"/>
    </source>
</evidence>
<comment type="pathway">
    <text evidence="2">Glycolipid biosynthesis; glycosylphosphatidylinositol-anchor biosynthesis.</text>
</comment>
<feature type="domain" description="Glycosyl transferase family 1" evidence="9">
    <location>
        <begin position="1577"/>
        <end position="1728"/>
    </location>
</feature>
<evidence type="ECO:0000259" key="9">
    <source>
        <dbReference type="Pfam" id="PF00534"/>
    </source>
</evidence>
<evidence type="ECO:0000256" key="3">
    <source>
        <dbReference type="ARBA" id="ARBA00012420"/>
    </source>
</evidence>
<dbReference type="InterPro" id="IPR056843">
    <property type="entry name" value="THADA-like_TPR"/>
</dbReference>
<dbReference type="CDD" id="cd03796">
    <property type="entry name" value="GT4_PIG-A-like"/>
    <property type="match status" value="1"/>
</dbReference>
<evidence type="ECO:0000256" key="6">
    <source>
        <dbReference type="ARBA" id="ARBA00022679"/>
    </source>
</evidence>
<reference evidence="14" key="1">
    <citation type="submission" date="2023-03" db="EMBL/GenBank/DDBJ databases">
        <title>Mating type loci evolution in Malassezia.</title>
        <authorList>
            <person name="Coelho M.A."/>
        </authorList>
    </citation>
    <scope>NUCLEOTIDE SEQUENCE</scope>
    <source>
        <strain evidence="14">CBS 9557</strain>
    </source>
</reference>
<dbReference type="EMBL" id="CP119893">
    <property type="protein sequence ID" value="WFD26507.1"/>
    <property type="molecule type" value="Genomic_DNA"/>
</dbReference>
<feature type="domain" description="tRNA (32-2'-O)-methyltransferase regulator THADA-like TPR repeats region" evidence="12">
    <location>
        <begin position="200"/>
        <end position="354"/>
    </location>
</feature>
<dbReference type="InterPro" id="IPR039507">
    <property type="entry name" value="PIG-A/GPI3"/>
</dbReference>
<protein>
    <recommendedName>
        <fullName evidence="8">Phosphatidylinositol N-acetylglucosaminyltransferase GPI3 subunit</fullName>
        <ecNumber evidence="3">2.4.1.198</ecNumber>
    </recommendedName>
    <alternativeName>
        <fullName evidence="7">GlcNAc-PI synthesis protein</fullName>
    </alternativeName>
</protein>
<organism evidence="14 15">
    <name type="scientific">Malassezia nana</name>
    <dbReference type="NCBI Taxonomy" id="180528"/>
    <lineage>
        <taxon>Eukaryota</taxon>
        <taxon>Fungi</taxon>
        <taxon>Dikarya</taxon>
        <taxon>Basidiomycota</taxon>
        <taxon>Ustilaginomycotina</taxon>
        <taxon>Malasseziomycetes</taxon>
        <taxon>Malasseziales</taxon>
        <taxon>Malasseziaceae</taxon>
        <taxon>Malassezia</taxon>
    </lineage>
</organism>
<dbReference type="Pfam" id="PF10350">
    <property type="entry name" value="DUF2428"/>
    <property type="match status" value="1"/>
</dbReference>
<feature type="domain" description="tRNA (32-2'-O)-methyltransferase regulator THADA-like C-terminal TPR repeats region" evidence="13">
    <location>
        <begin position="822"/>
        <end position="973"/>
    </location>
</feature>
<dbReference type="GO" id="GO:0017176">
    <property type="term" value="F:phosphatidylinositol N-acetylglucosaminyltransferase activity"/>
    <property type="evidence" value="ECO:0007669"/>
    <property type="project" value="UniProtKB-EC"/>
</dbReference>
<keyword evidence="6 14" id="KW-0808">Transferase</keyword>
<keyword evidence="15" id="KW-1185">Reference proteome</keyword>
<dbReference type="InterPro" id="IPR013234">
    <property type="entry name" value="PIGA_GPI_anchor_biosynthesis"/>
</dbReference>
<evidence type="ECO:0000256" key="7">
    <source>
        <dbReference type="ARBA" id="ARBA00032160"/>
    </source>
</evidence>
<dbReference type="GO" id="GO:0000506">
    <property type="term" value="C:glycosylphosphatidylinositol-N-acetylglucosaminyltransferase (GPI-GnT) complex"/>
    <property type="evidence" value="ECO:0007669"/>
    <property type="project" value="InterPro"/>
</dbReference>
<dbReference type="Pfam" id="PF00534">
    <property type="entry name" value="Glycos_transf_1"/>
    <property type="match status" value="1"/>
</dbReference>
<dbReference type="InterPro" id="IPR001296">
    <property type="entry name" value="Glyco_trans_1"/>
</dbReference>